<protein>
    <submittedName>
        <fullName evidence="2">Cox cluster protein</fullName>
    </submittedName>
</protein>
<dbReference type="InterPro" id="IPR055942">
    <property type="entry name" value="DUF7520"/>
</dbReference>
<dbReference type="Pfam" id="PF24364">
    <property type="entry name" value="DUF7520"/>
    <property type="match status" value="1"/>
</dbReference>
<organism evidence="2 3">
    <name type="scientific">Haloarcula salina</name>
    <dbReference type="NCBI Taxonomy" id="1429914"/>
    <lineage>
        <taxon>Archaea</taxon>
        <taxon>Methanobacteriati</taxon>
        <taxon>Methanobacteriota</taxon>
        <taxon>Stenosarchaea group</taxon>
        <taxon>Halobacteria</taxon>
        <taxon>Halobacteriales</taxon>
        <taxon>Haloarculaceae</taxon>
        <taxon>Haloarcula</taxon>
    </lineage>
</organism>
<keyword evidence="1" id="KW-0472">Membrane</keyword>
<feature type="transmembrane region" description="Helical" evidence="1">
    <location>
        <begin position="55"/>
        <end position="79"/>
    </location>
</feature>
<reference evidence="2" key="1">
    <citation type="submission" date="2021-06" db="EMBL/GenBank/DDBJ databases">
        <title>New haloarchaea isolates fom saline soil.</title>
        <authorList>
            <person name="Duran-Viseras A."/>
            <person name="Sanchez-Porro C.S."/>
            <person name="Ventosa A."/>
        </authorList>
    </citation>
    <scope>NUCLEOTIDE SEQUENCE</scope>
    <source>
        <strain evidence="2">JCM 18369</strain>
    </source>
</reference>
<evidence type="ECO:0000313" key="3">
    <source>
        <dbReference type="Proteomes" id="UP001166304"/>
    </source>
</evidence>
<keyword evidence="1" id="KW-0812">Transmembrane</keyword>
<dbReference type="AlphaFoldDB" id="A0AA41G067"/>
<evidence type="ECO:0000313" key="2">
    <source>
        <dbReference type="EMBL" id="MBV0901997.1"/>
    </source>
</evidence>
<dbReference type="RefSeq" id="WP_162413176.1">
    <property type="nucleotide sequence ID" value="NZ_JAHQXE010000002.1"/>
</dbReference>
<name>A0AA41G067_9EURY</name>
<proteinExistence type="predicted"/>
<comment type="caution">
    <text evidence="2">The sequence shown here is derived from an EMBL/GenBank/DDBJ whole genome shotgun (WGS) entry which is preliminary data.</text>
</comment>
<feature type="transmembrane region" description="Helical" evidence="1">
    <location>
        <begin position="12"/>
        <end position="35"/>
    </location>
</feature>
<evidence type="ECO:0000256" key="1">
    <source>
        <dbReference type="SAM" id="Phobius"/>
    </source>
</evidence>
<keyword evidence="3" id="KW-1185">Reference proteome</keyword>
<sequence length="89" mass="9209">MTQRAEGRSGQGIVVRLYVAIVVLAGVMGFVLGSIRPENLQPRLFGVLALPPTPLGVAIYGLVTVGVGLGALLALVMYVSARFDDAAAN</sequence>
<keyword evidence="1" id="KW-1133">Transmembrane helix</keyword>
<dbReference type="Proteomes" id="UP001166304">
    <property type="component" value="Unassembled WGS sequence"/>
</dbReference>
<dbReference type="EMBL" id="JAHQXE010000002">
    <property type="protein sequence ID" value="MBV0901997.1"/>
    <property type="molecule type" value="Genomic_DNA"/>
</dbReference>
<accession>A0AA41G067</accession>
<gene>
    <name evidence="2" type="ORF">KTS37_09370</name>
</gene>